<accession>A0A1I0S966</accession>
<feature type="domain" description="PhnB-like" evidence="1">
    <location>
        <begin position="3"/>
        <end position="131"/>
    </location>
</feature>
<name>A0A1I0S966_9BACT</name>
<dbReference type="SUPFAM" id="SSF54593">
    <property type="entry name" value="Glyoxalase/Bleomycin resistance protein/Dihydroxybiphenyl dioxygenase"/>
    <property type="match status" value="1"/>
</dbReference>
<evidence type="ECO:0000259" key="1">
    <source>
        <dbReference type="Pfam" id="PF06983"/>
    </source>
</evidence>
<dbReference type="EMBL" id="FOJG01000002">
    <property type="protein sequence ID" value="SEW52680.1"/>
    <property type="molecule type" value="Genomic_DNA"/>
</dbReference>
<evidence type="ECO:0000313" key="3">
    <source>
        <dbReference type="Proteomes" id="UP000199310"/>
    </source>
</evidence>
<dbReference type="InterPro" id="IPR029068">
    <property type="entry name" value="Glyas_Bleomycin-R_OHBP_Dase"/>
</dbReference>
<dbReference type="InterPro" id="IPR028973">
    <property type="entry name" value="PhnB-like"/>
</dbReference>
<keyword evidence="3" id="KW-1185">Reference proteome</keyword>
<protein>
    <submittedName>
        <fullName evidence="2">PhnB protein</fullName>
    </submittedName>
</protein>
<dbReference type="Gene3D" id="3.10.180.10">
    <property type="entry name" value="2,3-Dihydroxybiphenyl 1,2-Dioxygenase, domain 1"/>
    <property type="match status" value="1"/>
</dbReference>
<dbReference type="PANTHER" id="PTHR33990:SF1">
    <property type="entry name" value="PROTEIN YJDN"/>
    <property type="match status" value="1"/>
</dbReference>
<sequence>MTSIQTYLTFNGNCREAMTFYKDCLGGELVLQTIGESPASAEIPAFMRPFILHSSLTKGSLVITGSDMVPENGLMPGNTVSLLLNCASEDEARTYYTRLATDGIATHPLESTFWGALFGGLTDKFGLHWLINFEGNSRQ</sequence>
<dbReference type="PANTHER" id="PTHR33990">
    <property type="entry name" value="PROTEIN YJDN-RELATED"/>
    <property type="match status" value="1"/>
</dbReference>
<dbReference type="RefSeq" id="WP_089899373.1">
    <property type="nucleotide sequence ID" value="NZ_FOJG01000002.1"/>
</dbReference>
<dbReference type="OrthoDB" id="9795306at2"/>
<dbReference type="CDD" id="cd06588">
    <property type="entry name" value="PhnB_like"/>
    <property type="match status" value="1"/>
</dbReference>
<dbReference type="Pfam" id="PF06983">
    <property type="entry name" value="3-dmu-9_3-mt"/>
    <property type="match status" value="1"/>
</dbReference>
<gene>
    <name evidence="2" type="ORF">SAMN04488122_5023</name>
</gene>
<evidence type="ECO:0000313" key="2">
    <source>
        <dbReference type="EMBL" id="SEW52680.1"/>
    </source>
</evidence>
<proteinExistence type="predicted"/>
<organism evidence="2 3">
    <name type="scientific">Chitinophaga arvensicola</name>
    <dbReference type="NCBI Taxonomy" id="29529"/>
    <lineage>
        <taxon>Bacteria</taxon>
        <taxon>Pseudomonadati</taxon>
        <taxon>Bacteroidota</taxon>
        <taxon>Chitinophagia</taxon>
        <taxon>Chitinophagales</taxon>
        <taxon>Chitinophagaceae</taxon>
        <taxon>Chitinophaga</taxon>
    </lineage>
</organism>
<dbReference type="AlphaFoldDB" id="A0A1I0S966"/>
<dbReference type="Proteomes" id="UP000199310">
    <property type="component" value="Unassembled WGS sequence"/>
</dbReference>
<reference evidence="3" key="1">
    <citation type="submission" date="2016-10" db="EMBL/GenBank/DDBJ databases">
        <authorList>
            <person name="Varghese N."/>
            <person name="Submissions S."/>
        </authorList>
    </citation>
    <scope>NUCLEOTIDE SEQUENCE [LARGE SCALE GENOMIC DNA]</scope>
    <source>
        <strain evidence="3">DSM 3695</strain>
    </source>
</reference>
<dbReference type="STRING" id="29529.SAMN04488122_5023"/>